<sequence length="620" mass="73103">MKTTTIKQDINEIAEALNKHIQHIDELVREYENNFQMIRYSSNYQQKAINPMSIIEKPSEILKLLQQFERRQGVLTDHALFSQSQAKTLRWILSQHELFIFSENVKNQFFELLELEVNNELSNAKLENLTKITVKKDDIILNAPYTPDWERGGKISFLGTLGYSKKGFSLIFYYLDSLQNRKLKIENNPIREITIDGEYYLEIDLKRCLSFKNRSIRMIGFLALRRYISQTQNFTDEIVKKQIEIVKASHSNSFFHLYNKISPEKELEELEKSLKSLQEKFIDPNANLQLTPTQLWDWNLEMQELASNSISENFKISTEEGITGICKIIEKLFGYIVKFDDDLQHVTILRNERIAAVGILDLVKNSKPYRLNTYLYHGCSEEHDCLNFSIIESFEIDQLSIQDLSQLFQHVCKAVRHLIIKEENNGITYFGEIYLNNEWSLIIDHFLDLLIRDPRIIFGIFRPLLSKQDNSKEILYHYMKSREHYLNTVENFHNQEKVIQDMVNIKIQSSNEEPTLSYFDMLNSESNNLLPIYNKTPLHKFFAVTTSLCENQASLGRRNVINEFKYKQFANLLLQQFISSVEDPLSDRQVRNFMYRLFSIRSNTNVFELMRRILPNHDLL</sequence>
<dbReference type="RefSeq" id="XP_002682930.1">
    <property type="nucleotide sequence ID" value="XM_002682884.1"/>
</dbReference>
<keyword evidence="2" id="KW-1185">Reference proteome</keyword>
<dbReference type="GeneID" id="8855362"/>
<gene>
    <name evidence="1" type="ORF">NAEGRDRAFT_61997</name>
</gene>
<accession>D2UZM8</accession>
<dbReference type="InParanoid" id="D2UZM8"/>
<name>D2UZM8_NAEGR</name>
<proteinExistence type="predicted"/>
<dbReference type="SUPFAM" id="SSF55486">
    <property type="entry name" value="Metalloproteases ('zincins'), catalytic domain"/>
    <property type="match status" value="1"/>
</dbReference>
<protein>
    <submittedName>
        <fullName evidence="1">Predicted protein</fullName>
    </submittedName>
</protein>
<organism evidence="2">
    <name type="scientific">Naegleria gruberi</name>
    <name type="common">Amoeba</name>
    <dbReference type="NCBI Taxonomy" id="5762"/>
    <lineage>
        <taxon>Eukaryota</taxon>
        <taxon>Discoba</taxon>
        <taxon>Heterolobosea</taxon>
        <taxon>Tetramitia</taxon>
        <taxon>Eutetramitia</taxon>
        <taxon>Vahlkampfiidae</taxon>
        <taxon>Naegleria</taxon>
    </lineage>
</organism>
<dbReference type="Proteomes" id="UP000006671">
    <property type="component" value="Unassembled WGS sequence"/>
</dbReference>
<dbReference type="AlphaFoldDB" id="D2UZM8"/>
<evidence type="ECO:0000313" key="2">
    <source>
        <dbReference type="Proteomes" id="UP000006671"/>
    </source>
</evidence>
<evidence type="ECO:0000313" key="1">
    <source>
        <dbReference type="EMBL" id="EFC50186.1"/>
    </source>
</evidence>
<dbReference type="EMBL" id="GG738846">
    <property type="protein sequence ID" value="EFC50186.1"/>
    <property type="molecule type" value="Genomic_DNA"/>
</dbReference>
<dbReference type="KEGG" id="ngr:NAEGRDRAFT_61997"/>
<dbReference type="VEuPathDB" id="AmoebaDB:NAEGRDRAFT_61997"/>
<reference evidence="1 2" key="1">
    <citation type="journal article" date="2010" name="Cell">
        <title>The genome of Naegleria gruberi illuminates early eukaryotic versatility.</title>
        <authorList>
            <person name="Fritz-Laylin L.K."/>
            <person name="Prochnik S.E."/>
            <person name="Ginger M.L."/>
            <person name="Dacks J.B."/>
            <person name="Carpenter M.L."/>
            <person name="Field M.C."/>
            <person name="Kuo A."/>
            <person name="Paredez A."/>
            <person name="Chapman J."/>
            <person name="Pham J."/>
            <person name="Shu S."/>
            <person name="Neupane R."/>
            <person name="Cipriano M."/>
            <person name="Mancuso J."/>
            <person name="Tu H."/>
            <person name="Salamov A."/>
            <person name="Lindquist E."/>
            <person name="Shapiro H."/>
            <person name="Lucas S."/>
            <person name="Grigoriev I.V."/>
            <person name="Cande W.Z."/>
            <person name="Fulton C."/>
            <person name="Rokhsar D.S."/>
            <person name="Dawson S.C."/>
        </authorList>
    </citation>
    <scope>NUCLEOTIDE SEQUENCE [LARGE SCALE GENOMIC DNA]</scope>
    <source>
        <strain evidence="1 2">NEG-M</strain>
    </source>
</reference>